<evidence type="ECO:0000259" key="1">
    <source>
        <dbReference type="Pfam" id="PF00144"/>
    </source>
</evidence>
<accession>A0A014NB96</accession>
<keyword evidence="3" id="KW-1185">Reference proteome</keyword>
<evidence type="ECO:0000313" key="3">
    <source>
        <dbReference type="Proteomes" id="UP000019918"/>
    </source>
</evidence>
<dbReference type="AlphaFoldDB" id="A0A014NB96"/>
<evidence type="ECO:0000313" key="2">
    <source>
        <dbReference type="EMBL" id="EXU76653.1"/>
    </source>
</evidence>
<dbReference type="InterPro" id="IPR050491">
    <property type="entry name" value="AmpC-like"/>
</dbReference>
<name>A0A014NB96_9GAMM</name>
<protein>
    <submittedName>
        <fullName evidence="2">Beta-lactamase</fullName>
    </submittedName>
</protein>
<dbReference type="PANTHER" id="PTHR46825:SF7">
    <property type="entry name" value="D-ALANYL-D-ALANINE CARBOXYPEPTIDASE"/>
    <property type="match status" value="1"/>
</dbReference>
<dbReference type="OrthoDB" id="119951at2"/>
<organism evidence="2 3">
    <name type="scientific">Erwinia mallotivora</name>
    <dbReference type="NCBI Taxonomy" id="69222"/>
    <lineage>
        <taxon>Bacteria</taxon>
        <taxon>Pseudomonadati</taxon>
        <taxon>Pseudomonadota</taxon>
        <taxon>Gammaproteobacteria</taxon>
        <taxon>Enterobacterales</taxon>
        <taxon>Erwiniaceae</taxon>
        <taxon>Erwinia</taxon>
    </lineage>
</organism>
<dbReference type="SUPFAM" id="SSF56601">
    <property type="entry name" value="beta-lactamase/transpeptidase-like"/>
    <property type="match status" value="1"/>
</dbReference>
<dbReference type="STRING" id="69222.BG55_04355"/>
<dbReference type="PANTHER" id="PTHR46825">
    <property type="entry name" value="D-ALANYL-D-ALANINE-CARBOXYPEPTIDASE/ENDOPEPTIDASE AMPH"/>
    <property type="match status" value="1"/>
</dbReference>
<sequence>MTLNWQKARQLADSITAGWGQPGEPGGAIVLFDSDTVHSVSCGGLADLAQGTPFSGDTVVRFASVTKHIFAALVTGHCQQHIRLTDRLAQHLPQLSGENGQVTVGQALDMTAGLPDVRETLSLLGLSVYNATQAADLLAFLSEERSLSYPCGSEISYSNTGYRLVEEALKAKGILFADLLRQHINQPLDLNFTAPESWFDIVPGLVPGYWRQGQQWRLASAGLHLSASGCLTGSVNHLSRWLQHLLQQPDALASVATPRQLADGRLTGYGLGIAHSQSGSVQLVGHGGSHAGYKSYFLLDPQQKVGLALVANREDVASYDSALAVMNSLLGQADAVRGHALRPGLYVAEDDCDWLNVRADSIEWLGHSENVYHGENPGETVSLSGTFPLRLRQDGNAICGEIGLAARRFVPANADSASLDAVQGRWVLPAQRSQLVITGDRMVMGIGPAAMTASLISLGNGRLLATAQDGPWQKRFAMQVDGDSLRLALNRSRMVRWQR</sequence>
<reference evidence="2 3" key="1">
    <citation type="submission" date="2014-02" db="EMBL/GenBank/DDBJ databases">
        <title>Draft genome of Erwinia mallotivora strain BT-MARDI, a papaya dieback pathogen.</title>
        <authorList>
            <person name="Redzuan R."/>
            <person name="Abu Bakar N."/>
            <person name="Badrun R."/>
            <person name="Mohd Raih M.F."/>
            <person name="Rozano L."/>
            <person name="Mat Amin N."/>
        </authorList>
    </citation>
    <scope>NUCLEOTIDE SEQUENCE [LARGE SCALE GENOMIC DNA]</scope>
    <source>
        <strain evidence="2 3">BT-MARDI</strain>
    </source>
</reference>
<comment type="caution">
    <text evidence="2">The sequence shown here is derived from an EMBL/GenBank/DDBJ whole genome shotgun (WGS) entry which is preliminary data.</text>
</comment>
<dbReference type="EMBL" id="JFHN01000025">
    <property type="protein sequence ID" value="EXU76653.1"/>
    <property type="molecule type" value="Genomic_DNA"/>
</dbReference>
<dbReference type="RefSeq" id="WP_034934613.1">
    <property type="nucleotide sequence ID" value="NZ_JFHN01000025.1"/>
</dbReference>
<proteinExistence type="predicted"/>
<gene>
    <name evidence="2" type="ORF">BG55_04355</name>
</gene>
<dbReference type="InterPro" id="IPR012338">
    <property type="entry name" value="Beta-lactam/transpept-like"/>
</dbReference>
<feature type="domain" description="Beta-lactamase-related" evidence="1">
    <location>
        <begin position="13"/>
        <end position="317"/>
    </location>
</feature>
<dbReference type="PATRIC" id="fig|69222.5.peg.901"/>
<dbReference type="Gene3D" id="3.40.710.10">
    <property type="entry name" value="DD-peptidase/beta-lactamase superfamily"/>
    <property type="match status" value="1"/>
</dbReference>
<dbReference type="InterPro" id="IPR001466">
    <property type="entry name" value="Beta-lactam-related"/>
</dbReference>
<dbReference type="Proteomes" id="UP000019918">
    <property type="component" value="Unassembled WGS sequence"/>
</dbReference>
<dbReference type="Pfam" id="PF00144">
    <property type="entry name" value="Beta-lactamase"/>
    <property type="match status" value="1"/>
</dbReference>